<dbReference type="Pfam" id="PF05699">
    <property type="entry name" value="Dimer_Tnp_hAT"/>
    <property type="match status" value="1"/>
</dbReference>
<proteinExistence type="predicted"/>
<keyword evidence="3" id="KW-1185">Reference proteome</keyword>
<dbReference type="OMA" id="NCYCERI"/>
<reference evidence="3" key="1">
    <citation type="submission" date="2011-08" db="EMBL/GenBank/DDBJ databases">
        <title>The draft genome of Latimeria chalumnae.</title>
        <authorList>
            <person name="Di Palma F."/>
            <person name="Alfoldi J."/>
            <person name="Johnson J."/>
            <person name="Berlin A."/>
            <person name="Gnerre S."/>
            <person name="Jaffe D."/>
            <person name="MacCallum I."/>
            <person name="Young S."/>
            <person name="Walker B.J."/>
            <person name="Lander E."/>
            <person name="Lindblad-Toh K."/>
        </authorList>
    </citation>
    <scope>NUCLEOTIDE SEQUENCE [LARGE SCALE GENOMIC DNA]</scope>
    <source>
        <strain evidence="3">Wild caught</strain>
    </source>
</reference>
<evidence type="ECO:0000313" key="2">
    <source>
        <dbReference type="Ensembl" id="ENSLACP00000004416.1"/>
    </source>
</evidence>
<dbReference type="PANTHER" id="PTHR37162">
    <property type="entry name" value="HAT FAMILY DIMERISATION DOMAINCONTAINING PROTEIN-RELATED"/>
    <property type="match status" value="1"/>
</dbReference>
<dbReference type="STRING" id="7897.ENSLACP00000004416"/>
<feature type="domain" description="HAT C-terminal dimerisation" evidence="1">
    <location>
        <begin position="524"/>
        <end position="583"/>
    </location>
</feature>
<dbReference type="SUPFAM" id="SSF53098">
    <property type="entry name" value="Ribonuclease H-like"/>
    <property type="match status" value="1"/>
</dbReference>
<accession>H3A445</accession>
<protein>
    <recommendedName>
        <fullName evidence="1">HAT C-terminal dimerisation domain-containing protein</fullName>
    </recommendedName>
</protein>
<dbReference type="AlphaFoldDB" id="H3A445"/>
<dbReference type="HOGENOM" id="CLU_013265_4_0_1"/>
<evidence type="ECO:0000259" key="1">
    <source>
        <dbReference type="Pfam" id="PF05699"/>
    </source>
</evidence>
<name>H3A445_LATCH</name>
<dbReference type="GeneTree" id="ENSGT00940000165202"/>
<dbReference type="GO" id="GO:0046983">
    <property type="term" value="F:protein dimerization activity"/>
    <property type="evidence" value="ECO:0007669"/>
    <property type="project" value="InterPro"/>
</dbReference>
<dbReference type="EMBL" id="AFYH01103916">
    <property type="status" value="NOT_ANNOTATED_CDS"/>
    <property type="molecule type" value="Genomic_DNA"/>
</dbReference>
<dbReference type="InterPro" id="IPR012337">
    <property type="entry name" value="RNaseH-like_sf"/>
</dbReference>
<reference evidence="2" key="3">
    <citation type="submission" date="2025-09" db="UniProtKB">
        <authorList>
            <consortium name="Ensembl"/>
        </authorList>
    </citation>
    <scope>IDENTIFICATION</scope>
</reference>
<dbReference type="Proteomes" id="UP000008672">
    <property type="component" value="Unassembled WGS sequence"/>
</dbReference>
<dbReference type="Ensembl" id="ENSLACT00000004454.1">
    <property type="protein sequence ID" value="ENSLACP00000004416.1"/>
    <property type="gene ID" value="ENSLACG00000003927.1"/>
</dbReference>
<dbReference type="InterPro" id="IPR008906">
    <property type="entry name" value="HATC_C_dom"/>
</dbReference>
<dbReference type="PANTHER" id="PTHR37162:SF1">
    <property type="entry name" value="BED-TYPE DOMAIN-CONTAINING PROTEIN"/>
    <property type="match status" value="1"/>
</dbReference>
<organism evidence="2 3">
    <name type="scientific">Latimeria chalumnae</name>
    <name type="common">Coelacanth</name>
    <dbReference type="NCBI Taxonomy" id="7897"/>
    <lineage>
        <taxon>Eukaryota</taxon>
        <taxon>Metazoa</taxon>
        <taxon>Chordata</taxon>
        <taxon>Craniata</taxon>
        <taxon>Vertebrata</taxon>
        <taxon>Euteleostomi</taxon>
        <taxon>Coelacanthiformes</taxon>
        <taxon>Coelacanthidae</taxon>
        <taxon>Latimeria</taxon>
    </lineage>
</organism>
<evidence type="ECO:0000313" key="3">
    <source>
        <dbReference type="Proteomes" id="UP000008672"/>
    </source>
</evidence>
<reference evidence="2" key="2">
    <citation type="submission" date="2025-08" db="UniProtKB">
        <authorList>
            <consortium name="Ensembl"/>
        </authorList>
    </citation>
    <scope>IDENTIFICATION</scope>
</reference>
<sequence length="634" mass="72164">MPKRKTPVNPKSSKEFEFIAKSRKGDHHVFCSLCRCDVDISNRGKGDLNQHISSEKHKLNSRSAATLTNMQTFFKSSVSLSPHNDNVTAAELCKVFHAVKHHHSYQSVDCSVKVDKTIYHDSSVANDLTCGKTKAKALSENVLAPYSVQKHLDYIKANDLYFSLATNASNKGSTKCFPLVLRYFNFEEGIQHFVLDFYSDSHESVQAIAMEIFEKLMAFDLSLEKLSAYAADNASLNYGKHNSIYQKLKETKEDIVAANCLMHIVHNATKYAAGQLNVDVENLILKVYSHFSVSATRTEQLKEFCDFVEVEECNLLRHIVTRWLSLLPAIDRLLKCWKPLTSYFQSLGEEECPKVIWKCFGDEGTANEVAELYFLFLGYALKLFTDCIEALEAKSFSVLAAYELMKGLNTKLERRIGDKFFGYVVNSKLKELPQDIAGRCEKDLLTFYERAKKYLQDKYDFSEDSLHSKVSKLALAAKPISYEEFSEAVCACSIKGVDMDELYEEFGIVESLISSPELKECLTSEERYLKIFTKAEGNFKNLKKISSYIFSIPCCNAYTERVFSLMTTAWRNERNRLDVDSVKGELQICVNLTGECKDMYSEFLKNKKLLKAARDGQKYRHMKTFKNTGPGVLE</sequence>
<dbReference type="InParanoid" id="H3A445"/>